<proteinExistence type="predicted"/>
<name>I3UNT6_PSEPU</name>
<reference evidence="1 2" key="1">
    <citation type="journal article" date="2012" name="J. Bacteriol.">
        <title>Complete Genome Sequence of the Naphthalene-Degrading Pseudomonas putida Strain ND6.</title>
        <authorList>
            <person name="Li S."/>
            <person name="Zhao H."/>
            <person name="Li Y."/>
            <person name="Niu S."/>
            <person name="Cai B."/>
        </authorList>
    </citation>
    <scope>NUCLEOTIDE SEQUENCE [LARGE SCALE GENOMIC DNA]</scope>
    <source>
        <strain evidence="1 2">ND6</strain>
    </source>
</reference>
<organism evidence="1 2">
    <name type="scientific">Pseudomonas putida ND6</name>
    <dbReference type="NCBI Taxonomy" id="231023"/>
    <lineage>
        <taxon>Bacteria</taxon>
        <taxon>Pseudomonadati</taxon>
        <taxon>Pseudomonadota</taxon>
        <taxon>Gammaproteobacteria</taxon>
        <taxon>Pseudomonadales</taxon>
        <taxon>Pseudomonadaceae</taxon>
        <taxon>Pseudomonas</taxon>
    </lineage>
</organism>
<dbReference type="Proteomes" id="UP000005268">
    <property type="component" value="Chromosome"/>
</dbReference>
<dbReference type="HOGENOM" id="CLU_3204174_0_0_6"/>
<evidence type="ECO:0000313" key="1">
    <source>
        <dbReference type="EMBL" id="AFK67157.1"/>
    </source>
</evidence>
<protein>
    <submittedName>
        <fullName evidence="1">Uncharacterized protein</fullName>
    </submittedName>
</protein>
<gene>
    <name evidence="1" type="ORF">YSA_00702</name>
</gene>
<evidence type="ECO:0000313" key="2">
    <source>
        <dbReference type="Proteomes" id="UP000005268"/>
    </source>
</evidence>
<dbReference type="AlphaFoldDB" id="I3UNT6"/>
<dbReference type="EMBL" id="CP003588">
    <property type="protein sequence ID" value="AFK67157.1"/>
    <property type="molecule type" value="Genomic_DNA"/>
</dbReference>
<sequence length="45" mass="4888">MTGTSLLSGGKRNPPPHYLEHMMGGDSMVSDGYSFLVENYHSTVS</sequence>
<accession>I3UNT6</accession>
<dbReference type="KEGG" id="ppi:YSA_00702"/>